<organism evidence="1 2">
    <name type="scientific">Marmota monax</name>
    <name type="common">Woodchuck</name>
    <dbReference type="NCBI Taxonomy" id="9995"/>
    <lineage>
        <taxon>Eukaryota</taxon>
        <taxon>Metazoa</taxon>
        <taxon>Chordata</taxon>
        <taxon>Craniata</taxon>
        <taxon>Vertebrata</taxon>
        <taxon>Euteleostomi</taxon>
        <taxon>Mammalia</taxon>
        <taxon>Eutheria</taxon>
        <taxon>Euarchontoglires</taxon>
        <taxon>Glires</taxon>
        <taxon>Rodentia</taxon>
        <taxon>Sciuromorpha</taxon>
        <taxon>Sciuridae</taxon>
        <taxon>Xerinae</taxon>
        <taxon>Marmotini</taxon>
        <taxon>Marmota</taxon>
    </lineage>
</organism>
<dbReference type="AlphaFoldDB" id="A0A5E4D0I0"/>
<evidence type="ECO:0000313" key="2">
    <source>
        <dbReference type="Proteomes" id="UP000335636"/>
    </source>
</evidence>
<dbReference type="EMBL" id="CABDUW010002665">
    <property type="protein sequence ID" value="VTJ87628.1"/>
    <property type="molecule type" value="Genomic_DNA"/>
</dbReference>
<sequence length="51" mass="5878">VIKCQSRKRVEEKMEVTLIGDFFGPSPAPELTEFLVLPKRNSYSNAFEDFI</sequence>
<name>A0A5E4D0I0_MARMO</name>
<evidence type="ECO:0000313" key="1">
    <source>
        <dbReference type="EMBL" id="VTJ87628.1"/>
    </source>
</evidence>
<gene>
    <name evidence="1" type="ORF">MONAX_5E018113</name>
</gene>
<comment type="caution">
    <text evidence="1">The sequence shown here is derived from an EMBL/GenBank/DDBJ whole genome shotgun (WGS) entry which is preliminary data.</text>
</comment>
<feature type="non-terminal residue" evidence="1">
    <location>
        <position position="51"/>
    </location>
</feature>
<proteinExistence type="predicted"/>
<keyword evidence="2" id="KW-1185">Reference proteome</keyword>
<reference evidence="1" key="1">
    <citation type="submission" date="2019-04" db="EMBL/GenBank/DDBJ databases">
        <authorList>
            <person name="Alioto T."/>
            <person name="Alioto T."/>
        </authorList>
    </citation>
    <scope>NUCLEOTIDE SEQUENCE [LARGE SCALE GENOMIC DNA]</scope>
</reference>
<feature type="non-terminal residue" evidence="1">
    <location>
        <position position="1"/>
    </location>
</feature>
<accession>A0A5E4D0I0</accession>
<dbReference type="Proteomes" id="UP000335636">
    <property type="component" value="Unassembled WGS sequence"/>
</dbReference>
<protein>
    <submittedName>
        <fullName evidence="1">Uncharacterized protein</fullName>
    </submittedName>
</protein>